<organism evidence="1 2">
    <name type="scientific">Spirosoma validum</name>
    <dbReference type="NCBI Taxonomy" id="2771355"/>
    <lineage>
        <taxon>Bacteria</taxon>
        <taxon>Pseudomonadati</taxon>
        <taxon>Bacteroidota</taxon>
        <taxon>Cytophagia</taxon>
        <taxon>Cytophagales</taxon>
        <taxon>Cytophagaceae</taxon>
        <taxon>Spirosoma</taxon>
    </lineage>
</organism>
<keyword evidence="2" id="KW-1185">Reference proteome</keyword>
<protein>
    <submittedName>
        <fullName evidence="1">DUF4276 family protein</fullName>
    </submittedName>
</protein>
<name>A0A927B2U5_9BACT</name>
<comment type="caution">
    <text evidence="1">The sequence shown here is derived from an EMBL/GenBank/DDBJ whole genome shotgun (WGS) entry which is preliminary data.</text>
</comment>
<dbReference type="InterPro" id="IPR025455">
    <property type="entry name" value="DUF4276"/>
</dbReference>
<dbReference type="EMBL" id="JACXAA010000006">
    <property type="protein sequence ID" value="MBD2754549.1"/>
    <property type="molecule type" value="Genomic_DNA"/>
</dbReference>
<sequence length="208" mass="23856">MKSALVYTLVAEGFTEYTFIPIYLKRVAAEKTLQIKRSSLDLLKKQPSKSKVLVEAEDLCLKALRDENQAFCIVGVDLDGPDQTDEQQEHVKECDKLIKALGSAYKPNTYKARIAIYVPIQAIEHWLIYQAYHSKLIDKPVANSIEKESQDKLRKLLYGSKDDRRQMQSIAQTIAEKADFNELAKQSRSFAHFHNQIIAFLEQYSKQS</sequence>
<gene>
    <name evidence="1" type="ORF">IC230_16705</name>
</gene>
<proteinExistence type="predicted"/>
<evidence type="ECO:0000313" key="2">
    <source>
        <dbReference type="Proteomes" id="UP000653797"/>
    </source>
</evidence>
<dbReference type="Proteomes" id="UP000653797">
    <property type="component" value="Unassembled WGS sequence"/>
</dbReference>
<evidence type="ECO:0000313" key="1">
    <source>
        <dbReference type="EMBL" id="MBD2754549.1"/>
    </source>
</evidence>
<reference evidence="1" key="1">
    <citation type="submission" date="2020-09" db="EMBL/GenBank/DDBJ databases">
        <authorList>
            <person name="Kim M.K."/>
        </authorList>
    </citation>
    <scope>NUCLEOTIDE SEQUENCE</scope>
    <source>
        <strain evidence="1">BT704</strain>
    </source>
</reference>
<accession>A0A927B2U5</accession>
<dbReference type="RefSeq" id="WP_191040193.1">
    <property type="nucleotide sequence ID" value="NZ_JACXAA010000006.1"/>
</dbReference>
<dbReference type="AlphaFoldDB" id="A0A927B2U5"/>
<dbReference type="Pfam" id="PF14103">
    <property type="entry name" value="DUF4276"/>
    <property type="match status" value="1"/>
</dbReference>